<proteinExistence type="predicted"/>
<accession>A0ACB5SR28</accession>
<comment type="caution">
    <text evidence="1">The sequence shown here is derived from an EMBL/GenBank/DDBJ whole genome shotgun (WGS) entry which is preliminary data.</text>
</comment>
<sequence>MLLPAVLAQVHHFNWTANWMYGNPDGNARRQIIGCNGQWPWPTIRITEGDTIELYLTNGMDNQTTSLHFHGLFQQNTTIYDGVPGATQCSIAPGQTMLYNITVDGQFGTTWYHSHSAAQFMDGLRGVLIIDPKDGKYPYDYDEEVILTLSDWYHLGVDYIRPDFMNLFNPTGAEPIPQNLLWNETRNGTWNVKPNTTYLMRIISMSGFVGIYVYLEGHDFEIVAVDGVPTEKYSTDQLYLGVCQRYDVLIHTKNTTDQNFAFMEAFDLDMLDTVPDDLINNYTNIMSYDDNNDVPEEYIIDEYKDWQDFNLVPADGYKVEMYEDPDLIVRGDIVMDNLGDGINYAFFNRISYIEPKVPTLGTILSAPDDDTAEDETIYGSNTNTHVVKKDEIVEVLLNNNDTGKHPMHLHGHVFQVIDRGPDYEDEPDPVNWNSSAPVEYPKYPMMRDVVVVPPQSWVRFRFKGNNPGVWFMHCQVNWHTIQGLVMVFVEDAPNIRENQYLTDNWKEICETSNMPYVGNAANNTADFRNLTGELVQVKELPAGFTAKGIVAMVFSCVAGFLGIAAIGVYGMADIPNIEQKVAEDFALESTELLADTDDEYHGDAANVDNVEAGHNKDSSSASDSSPDRIRSN</sequence>
<organism evidence="1 2">
    <name type="scientific">Ambrosiozyma monospora</name>
    <name type="common">Yeast</name>
    <name type="synonym">Endomycopsis monosporus</name>
    <dbReference type="NCBI Taxonomy" id="43982"/>
    <lineage>
        <taxon>Eukaryota</taxon>
        <taxon>Fungi</taxon>
        <taxon>Dikarya</taxon>
        <taxon>Ascomycota</taxon>
        <taxon>Saccharomycotina</taxon>
        <taxon>Pichiomycetes</taxon>
        <taxon>Pichiales</taxon>
        <taxon>Pichiaceae</taxon>
        <taxon>Ambrosiozyma</taxon>
    </lineage>
</organism>
<dbReference type="Proteomes" id="UP001165064">
    <property type="component" value="Unassembled WGS sequence"/>
</dbReference>
<evidence type="ECO:0000313" key="2">
    <source>
        <dbReference type="Proteomes" id="UP001165064"/>
    </source>
</evidence>
<keyword evidence="2" id="KW-1185">Reference proteome</keyword>
<gene>
    <name evidence="1" type="ORF">Amon02_000016600</name>
</gene>
<dbReference type="EMBL" id="BSXS01000024">
    <property type="protein sequence ID" value="GME70356.1"/>
    <property type="molecule type" value="Genomic_DNA"/>
</dbReference>
<evidence type="ECO:0000313" key="1">
    <source>
        <dbReference type="EMBL" id="GME70356.1"/>
    </source>
</evidence>
<protein>
    <submittedName>
        <fullName evidence="1">Unnamed protein product</fullName>
    </submittedName>
</protein>
<reference evidence="1" key="1">
    <citation type="submission" date="2023-04" db="EMBL/GenBank/DDBJ databases">
        <title>Ambrosiozyma monospora NBRC 10751.</title>
        <authorList>
            <person name="Ichikawa N."/>
            <person name="Sato H."/>
            <person name="Tonouchi N."/>
        </authorList>
    </citation>
    <scope>NUCLEOTIDE SEQUENCE</scope>
    <source>
        <strain evidence="1">NBRC 10751</strain>
    </source>
</reference>
<name>A0ACB5SR28_AMBMO</name>